<dbReference type="PANTHER" id="PTHR34218:SF4">
    <property type="entry name" value="ACYL-HOMOSERINE LACTONE ACYLASE QUIP"/>
    <property type="match status" value="1"/>
</dbReference>
<gene>
    <name evidence="6" type="ORF">ACFFGH_17345</name>
</gene>
<comment type="similarity">
    <text evidence="1">Belongs to the peptidase S45 family.</text>
</comment>
<dbReference type="EMBL" id="JBHLTG010000004">
    <property type="protein sequence ID" value="MFC0679605.1"/>
    <property type="molecule type" value="Genomic_DNA"/>
</dbReference>
<feature type="signal peptide" evidence="5">
    <location>
        <begin position="1"/>
        <end position="26"/>
    </location>
</feature>
<dbReference type="PANTHER" id="PTHR34218">
    <property type="entry name" value="PEPTIDASE S45 PENICILLIN AMIDASE"/>
    <property type="match status" value="1"/>
</dbReference>
<dbReference type="PIRSF" id="PIRSF001227">
    <property type="entry name" value="Pen_acylase"/>
    <property type="match status" value="1"/>
</dbReference>
<dbReference type="InterPro" id="IPR043147">
    <property type="entry name" value="Penicillin_amidase_A-knob"/>
</dbReference>
<sequence length="796" mass="86142">MNRRVIRRSARTVTALCVAPFLVACASLPRLDGTASLPGLSEPARIDRDALGVATITAASEADAMRALGYVHAQEQYFEMDLMRRSAAGELAELVGARAVEMDRKHRVHRMRARVERDLETIAGDKRAVLQAYTDGVNAGLADLKSRPWPYLLLRTKPQPWRIEDSALVGYAMFFELEDEAHERELTLWRIKPHLPDALFALLTHNGSQWDAPIVGEAKGNARLPSPEEVDLRSLASASAAKPLRVATPFPVGSNNFAVSGELTADGRAIVAGDTHIGLRAPNIWFRARLLYPDQRAPDGRVDVSGFTLPGVPMVVIGSNTHIAWSFTNGYGDWLDWQRVPACPTSGDAPSEPACAVRTTERIRVARADDVLLEVEETPWGPVMHREPDGSGLALRWVAHLPGSINFALTDFSVAGSAGEAIRMADRVGMPNQNMLVGDRDGRIAWRLAGLIPARDGACVPSPVDAGTGRPVEGAMLEGCTPWTATAVGAPAVVAPASGRLWTANSRVVDGAALDHLGDGGYADGARAAQIRDNLFARESFNERDLLAVQLDDSTKFMQRWWELMQSAAARAQTPALQALVAADPNWSARADTDTVSYRIVRAWRQQVHNRIATGLLAPARERMGAEVPEIRLPQFEGVAWPMVTERPAHLLPAKFSSWDDLFEDAAKELQAALAEKGPLDTLTWGERNTAKICHPLADALPSLVRSRLCMPGDPLPGDTVGMARVQSPDSGAAQRMVVAPGREADGIIHMPGGQSGHPFSPFWGAGHDDWVHGRPTPFLPGPALHSLQLSVPASK</sequence>
<proteinExistence type="inferred from homology"/>
<evidence type="ECO:0000256" key="2">
    <source>
        <dbReference type="ARBA" id="ARBA00022801"/>
    </source>
</evidence>
<protein>
    <submittedName>
        <fullName evidence="6">Penicillin acylase family protein</fullName>
    </submittedName>
</protein>
<dbReference type="Pfam" id="PF01804">
    <property type="entry name" value="Penicil_amidase"/>
    <property type="match status" value="1"/>
</dbReference>
<dbReference type="Gene3D" id="2.30.120.10">
    <property type="match status" value="1"/>
</dbReference>
<dbReference type="PROSITE" id="PS51257">
    <property type="entry name" value="PROKAR_LIPOPROTEIN"/>
    <property type="match status" value="1"/>
</dbReference>
<dbReference type="InterPro" id="IPR002692">
    <property type="entry name" value="S45"/>
</dbReference>
<evidence type="ECO:0000313" key="6">
    <source>
        <dbReference type="EMBL" id="MFC0679605.1"/>
    </source>
</evidence>
<organism evidence="6 7">
    <name type="scientific">Lysobacter korlensis</name>
    <dbReference type="NCBI Taxonomy" id="553636"/>
    <lineage>
        <taxon>Bacteria</taxon>
        <taxon>Pseudomonadati</taxon>
        <taxon>Pseudomonadota</taxon>
        <taxon>Gammaproteobacteria</taxon>
        <taxon>Lysobacterales</taxon>
        <taxon>Lysobacteraceae</taxon>
        <taxon>Lysobacter</taxon>
    </lineage>
</organism>
<dbReference type="Gene3D" id="1.10.439.10">
    <property type="entry name" value="Penicillin Amidohydrolase, domain 1"/>
    <property type="match status" value="1"/>
</dbReference>
<dbReference type="InterPro" id="IPR023343">
    <property type="entry name" value="Penicillin_amidase_dom1"/>
</dbReference>
<keyword evidence="2" id="KW-0378">Hydrolase</keyword>
<keyword evidence="5" id="KW-0732">Signal</keyword>
<comment type="caution">
    <text evidence="6">The sequence shown here is derived from an EMBL/GenBank/DDBJ whole genome shotgun (WGS) entry which is preliminary data.</text>
</comment>
<accession>A0ABV6RRK1</accession>
<reference evidence="6 7" key="1">
    <citation type="submission" date="2024-09" db="EMBL/GenBank/DDBJ databases">
        <authorList>
            <person name="Sun Q."/>
            <person name="Mori K."/>
        </authorList>
    </citation>
    <scope>NUCLEOTIDE SEQUENCE [LARGE SCALE GENOMIC DNA]</scope>
    <source>
        <strain evidence="6 7">KCTC 23076</strain>
    </source>
</reference>
<dbReference type="RefSeq" id="WP_386671269.1">
    <property type="nucleotide sequence ID" value="NZ_JBHLTG010000004.1"/>
</dbReference>
<evidence type="ECO:0000256" key="5">
    <source>
        <dbReference type="SAM" id="SignalP"/>
    </source>
</evidence>
<evidence type="ECO:0000256" key="1">
    <source>
        <dbReference type="ARBA" id="ARBA00006586"/>
    </source>
</evidence>
<dbReference type="InterPro" id="IPR029055">
    <property type="entry name" value="Ntn_hydrolases_N"/>
</dbReference>
<dbReference type="Gene3D" id="1.10.1400.10">
    <property type="match status" value="1"/>
</dbReference>
<feature type="chain" id="PRO_5045179818" evidence="5">
    <location>
        <begin position="27"/>
        <end position="796"/>
    </location>
</feature>
<evidence type="ECO:0000313" key="7">
    <source>
        <dbReference type="Proteomes" id="UP001589896"/>
    </source>
</evidence>
<dbReference type="Proteomes" id="UP001589896">
    <property type="component" value="Unassembled WGS sequence"/>
</dbReference>
<keyword evidence="3" id="KW-0865">Zymogen</keyword>
<comment type="subunit">
    <text evidence="4">Heterodimer of an alpha subunit and a beta subunit processed from the same precursor.</text>
</comment>
<dbReference type="SUPFAM" id="SSF56235">
    <property type="entry name" value="N-terminal nucleophile aminohydrolases (Ntn hydrolases)"/>
    <property type="match status" value="1"/>
</dbReference>
<evidence type="ECO:0000256" key="3">
    <source>
        <dbReference type="ARBA" id="ARBA00023145"/>
    </source>
</evidence>
<name>A0ABV6RRK1_9GAMM</name>
<keyword evidence="7" id="KW-1185">Reference proteome</keyword>
<dbReference type="CDD" id="cd03747">
    <property type="entry name" value="Ntn_PGA_like"/>
    <property type="match status" value="1"/>
</dbReference>
<evidence type="ECO:0000256" key="4">
    <source>
        <dbReference type="ARBA" id="ARBA00038735"/>
    </source>
</evidence>
<dbReference type="Gene3D" id="3.60.20.10">
    <property type="entry name" value="Glutamine Phosphoribosylpyrophosphate, subunit 1, domain 1"/>
    <property type="match status" value="1"/>
</dbReference>
<dbReference type="InterPro" id="IPR043146">
    <property type="entry name" value="Penicillin_amidase_N_B-knob"/>
</dbReference>
<dbReference type="InterPro" id="IPR014395">
    <property type="entry name" value="Pen/GL7ACA/AHL_acylase"/>
</dbReference>